<dbReference type="Proteomes" id="UP000076501">
    <property type="component" value="Unassembled WGS sequence"/>
</dbReference>
<protein>
    <submittedName>
        <fullName evidence="1">Ubiquinone/menaquinone biosynthesis methyltransferase UBIE</fullName>
    </submittedName>
</protein>
<dbReference type="GO" id="GO:0008168">
    <property type="term" value="F:methyltransferase activity"/>
    <property type="evidence" value="ECO:0007669"/>
    <property type="project" value="UniProtKB-KW"/>
</dbReference>
<keyword evidence="1" id="KW-0489">Methyltransferase</keyword>
<organism evidence="1 2">
    <name type="scientific">Bacillus cereus</name>
    <dbReference type="NCBI Taxonomy" id="1396"/>
    <lineage>
        <taxon>Bacteria</taxon>
        <taxon>Bacillati</taxon>
        <taxon>Bacillota</taxon>
        <taxon>Bacilli</taxon>
        <taxon>Bacillales</taxon>
        <taxon>Bacillaceae</taxon>
        <taxon>Bacillus</taxon>
        <taxon>Bacillus cereus group</taxon>
    </lineage>
</organism>
<sequence>MESTQMLALNKKCWDTVAPYFFKWIVYRNMVRIQRLKMRFICSIQSEIKRFLI</sequence>
<dbReference type="GO" id="GO:0032259">
    <property type="term" value="P:methylation"/>
    <property type="evidence" value="ECO:0007669"/>
    <property type="project" value="UniProtKB-KW"/>
</dbReference>
<evidence type="ECO:0000313" key="1">
    <source>
        <dbReference type="EMBL" id="KZD41882.1"/>
    </source>
</evidence>
<gene>
    <name evidence="1" type="ORF">B4082_0005</name>
</gene>
<comment type="caution">
    <text evidence="1">The sequence shown here is derived from an EMBL/GenBank/DDBJ whole genome shotgun (WGS) entry which is preliminary data.</text>
</comment>
<proteinExistence type="predicted"/>
<dbReference type="EMBL" id="LJKA01000001">
    <property type="protein sequence ID" value="KZD41882.1"/>
    <property type="molecule type" value="Genomic_DNA"/>
</dbReference>
<accession>A0A164ITA4</accession>
<dbReference type="AlphaFoldDB" id="A0A164ITA4"/>
<evidence type="ECO:0000313" key="2">
    <source>
        <dbReference type="Proteomes" id="UP000076501"/>
    </source>
</evidence>
<reference evidence="1 2" key="1">
    <citation type="submission" date="2015-09" db="EMBL/GenBank/DDBJ databases">
        <title>Bacillus cereus food isolates.</title>
        <authorList>
            <person name="Boekhorst J."/>
        </authorList>
    </citation>
    <scope>NUCLEOTIDE SEQUENCE [LARGE SCALE GENOMIC DNA]</scope>
    <source>
        <strain evidence="1 2">B4082</strain>
    </source>
</reference>
<keyword evidence="1" id="KW-0808">Transferase</keyword>
<name>A0A164ITA4_BACCE</name>
<keyword evidence="1" id="KW-0830">Ubiquinone</keyword>